<protein>
    <recommendedName>
        <fullName evidence="15">Transient receptor potential cation channel subfamily M member 3</fullName>
    </recommendedName>
</protein>
<evidence type="ECO:0000256" key="2">
    <source>
        <dbReference type="ARBA" id="ARBA00022448"/>
    </source>
</evidence>
<dbReference type="Proteomes" id="UP000663852">
    <property type="component" value="Unassembled WGS sequence"/>
</dbReference>
<evidence type="ECO:0008006" key="15">
    <source>
        <dbReference type="Google" id="ProtNLM"/>
    </source>
</evidence>
<comment type="subcellular location">
    <subcellularLocation>
        <location evidence="1">Membrane</location>
        <topology evidence="1">Multi-pass membrane protein</topology>
    </subcellularLocation>
</comment>
<evidence type="ECO:0000256" key="1">
    <source>
        <dbReference type="ARBA" id="ARBA00004141"/>
    </source>
</evidence>
<evidence type="ECO:0000256" key="3">
    <source>
        <dbReference type="ARBA" id="ARBA00022692"/>
    </source>
</evidence>
<dbReference type="Pfam" id="PF00520">
    <property type="entry name" value="Ion_trans"/>
    <property type="match status" value="1"/>
</dbReference>
<keyword evidence="3 9" id="KW-0812">Transmembrane</keyword>
<dbReference type="InterPro" id="IPR050927">
    <property type="entry name" value="TRPM"/>
</dbReference>
<feature type="domain" description="TRPM SLOG" evidence="11">
    <location>
        <begin position="264"/>
        <end position="383"/>
    </location>
</feature>
<evidence type="ECO:0000259" key="10">
    <source>
        <dbReference type="Pfam" id="PF00520"/>
    </source>
</evidence>
<feature type="transmembrane region" description="Helical" evidence="9">
    <location>
        <begin position="854"/>
        <end position="871"/>
    </location>
</feature>
<keyword evidence="2" id="KW-0813">Transport</keyword>
<keyword evidence="4 9" id="KW-1133">Transmembrane helix</keyword>
<feature type="transmembrane region" description="Helical" evidence="9">
    <location>
        <begin position="1042"/>
        <end position="1067"/>
    </location>
</feature>
<reference evidence="13" key="1">
    <citation type="submission" date="2021-02" db="EMBL/GenBank/DDBJ databases">
        <authorList>
            <person name="Nowell W R."/>
        </authorList>
    </citation>
    <scope>NUCLEOTIDE SEQUENCE</scope>
</reference>
<dbReference type="OrthoDB" id="310870at2759"/>
<evidence type="ECO:0000259" key="11">
    <source>
        <dbReference type="Pfam" id="PF18139"/>
    </source>
</evidence>
<dbReference type="GO" id="GO:0005886">
    <property type="term" value="C:plasma membrane"/>
    <property type="evidence" value="ECO:0007669"/>
    <property type="project" value="TreeGrafter"/>
</dbReference>
<keyword evidence="7" id="KW-0407">Ion channel</keyword>
<evidence type="ECO:0000313" key="13">
    <source>
        <dbReference type="EMBL" id="CAF0826068.1"/>
    </source>
</evidence>
<dbReference type="GO" id="GO:0030001">
    <property type="term" value="P:metal ion transport"/>
    <property type="evidence" value="ECO:0007669"/>
    <property type="project" value="TreeGrafter"/>
</dbReference>
<evidence type="ECO:0000256" key="9">
    <source>
        <dbReference type="SAM" id="Phobius"/>
    </source>
</evidence>
<accession>A0A813UFI3</accession>
<feature type="domain" description="TRPM-like" evidence="12">
    <location>
        <begin position="603"/>
        <end position="715"/>
    </location>
</feature>
<feature type="transmembrane region" description="Helical" evidence="9">
    <location>
        <begin position="740"/>
        <end position="762"/>
    </location>
</feature>
<evidence type="ECO:0000313" key="14">
    <source>
        <dbReference type="Proteomes" id="UP000663852"/>
    </source>
</evidence>
<evidence type="ECO:0000256" key="5">
    <source>
        <dbReference type="ARBA" id="ARBA00023065"/>
    </source>
</evidence>
<dbReference type="AlphaFoldDB" id="A0A813UFI3"/>
<keyword evidence="6 9" id="KW-0472">Membrane</keyword>
<keyword evidence="5" id="KW-0406">Ion transport</keyword>
<dbReference type="InterPro" id="IPR057366">
    <property type="entry name" value="TRPM-like"/>
</dbReference>
<organism evidence="13 14">
    <name type="scientific">Adineta ricciae</name>
    <name type="common">Rotifer</name>
    <dbReference type="NCBI Taxonomy" id="249248"/>
    <lineage>
        <taxon>Eukaryota</taxon>
        <taxon>Metazoa</taxon>
        <taxon>Spiralia</taxon>
        <taxon>Gnathifera</taxon>
        <taxon>Rotifera</taxon>
        <taxon>Eurotatoria</taxon>
        <taxon>Bdelloidea</taxon>
        <taxon>Adinetida</taxon>
        <taxon>Adinetidae</taxon>
        <taxon>Adineta</taxon>
    </lineage>
</organism>
<evidence type="ECO:0000256" key="6">
    <source>
        <dbReference type="ARBA" id="ARBA00023136"/>
    </source>
</evidence>
<evidence type="ECO:0000256" key="4">
    <source>
        <dbReference type="ARBA" id="ARBA00022989"/>
    </source>
</evidence>
<feature type="transmembrane region" description="Helical" evidence="9">
    <location>
        <begin position="816"/>
        <end position="834"/>
    </location>
</feature>
<dbReference type="GO" id="GO:0005261">
    <property type="term" value="F:monoatomic cation channel activity"/>
    <property type="evidence" value="ECO:0007669"/>
    <property type="project" value="TreeGrafter"/>
</dbReference>
<gene>
    <name evidence="13" type="ORF">EDS130_LOCUS6097</name>
</gene>
<proteinExistence type="predicted"/>
<dbReference type="Gene3D" id="1.20.120.350">
    <property type="entry name" value="Voltage-gated potassium channels. Chain C"/>
    <property type="match status" value="1"/>
</dbReference>
<dbReference type="PANTHER" id="PTHR13800">
    <property type="entry name" value="TRANSIENT RECEPTOR POTENTIAL CATION CHANNEL, SUBFAMILY M, MEMBER 6"/>
    <property type="match status" value="1"/>
</dbReference>
<sequence length="1234" mass="141927">MDLYVEIVTTTSQLYLLSLIERKKEYKYVTWYIRILFFRSFYVKKSKIFVCAKQSDGKTTTYELSKTYERKRWQKKSLNAVETLNIRQYDPPNELSQQYGYMKFDGLPLDSNARLSQYIRLKLDTNADVVVKFMLQGWGLPTPDLIISVTGGAKHCDMSARLRKIFQRGLVTAAVTTNAWLITAGTNAGVVKEVGQALNNYRYKNQKHGLDVPCIGIGSWGYTAEKEQLGDQPNQLTINSSSRSSRVMLKSQQSGSVAAVRMDIGDQYCVRNYVVKEKQKKQCDLEANHSHFLLFDDGQPNADSVLPLRAEIEKCCRHINTGSTAEGANELLIPIVMVLVEGGPSSIRTICQALESNTPVVVVKDSGRAADLVAELHACLCDNEINNATGYPTRPKTGAVRGESRDNEINAILTKAKTDNSRIDEVKDELCRVLYERRHLVTIFKFDSKRHHGNLEDAILEALFTAAKFTGDQNEQHQRTAELKLAMAWHKFDYAKQHLLTDTTISKWKEDDLRRALVDALLRGHVDFVELLIEFGTSLEKITFGDLRFLYNSRAARTPLPLRPSMKRYTDKRDRYYSTYFGTLWNMDARNRIPAGDKDLLGSNAPQDLFLWAVALDRVDLATYLCSKTWNSFVAPLFAAQMYRRAARLAIDSEAKQQYEKNANQFDIHATAIIDRCFDADEDFAVDLLKRPARAFYNVKPLELASKADCRSFLASKSVQKYLDNEWFGYINYRRKAINFQIFLCSLFFPLLPIFCFFLTYVEKHKKVARSARDRAKVSQPLMIHNVVEPVEQKQKGCLAKLEKIGQFYHAPIVRFYYYMIFFVIFLALYSYVLLVDYFPLNQFNERRSGFSHLYIPITEIILHICIWCLIIEELRQVIFAKSKREYLAEIWNWIDILAILLYIIGFITRFFMSETLFTVSKIFLCLDLILWYIRTLHLFAAYERLGPKLVMIFNTMRDLLFFICFIFIFLLGFSVASWALLTTSDQVTWNYDNSGTLVNATVQGGGSGIGSWQVIRNVINYGVWKVFGQVDPIDGTDAYSVIAFVLAILFLAIANVLLLNVLVALFNVTIQNVENQSHQLWRYQRFLIVCEYADKPPLPPPFNLFYYLYSSIRYICQKCRSDYQSCRRRRNDQVSSETLTMTVLDSDGSDKDRELKITDAMQRESAIADDYWRNALTHGKQDEVHVALQNMERQLHELKERVLNNTTSANMNNNINTTTQISNNDLSWITSTA</sequence>
<evidence type="ECO:0000256" key="8">
    <source>
        <dbReference type="SAM" id="Coils"/>
    </source>
</evidence>
<dbReference type="EMBL" id="CAJNOJ010000017">
    <property type="protein sequence ID" value="CAF0826068.1"/>
    <property type="molecule type" value="Genomic_DNA"/>
</dbReference>
<dbReference type="PANTHER" id="PTHR13800:SF1">
    <property type="entry name" value="TRANSIENT RECEPTOR POTENTIAL CATION CHANNEL TRPM"/>
    <property type="match status" value="1"/>
</dbReference>
<feature type="domain" description="TRPM SLOG" evidence="11">
    <location>
        <begin position="117"/>
        <end position="246"/>
    </location>
</feature>
<feature type="transmembrane region" description="Helical" evidence="9">
    <location>
        <begin position="891"/>
        <end position="913"/>
    </location>
</feature>
<evidence type="ECO:0000256" key="7">
    <source>
        <dbReference type="ARBA" id="ARBA00023303"/>
    </source>
</evidence>
<dbReference type="InterPro" id="IPR027359">
    <property type="entry name" value="Volt_channel_dom_sf"/>
</dbReference>
<feature type="domain" description="Ion transport" evidence="10">
    <location>
        <begin position="818"/>
        <end position="1078"/>
    </location>
</feature>
<evidence type="ECO:0000259" key="12">
    <source>
        <dbReference type="Pfam" id="PF25508"/>
    </source>
</evidence>
<keyword evidence="8" id="KW-0175">Coiled coil</keyword>
<name>A0A813UFI3_ADIRI</name>
<dbReference type="InterPro" id="IPR005821">
    <property type="entry name" value="Ion_trans_dom"/>
</dbReference>
<dbReference type="Pfam" id="PF25508">
    <property type="entry name" value="TRPM2"/>
    <property type="match status" value="1"/>
</dbReference>
<feature type="transmembrane region" description="Helical" evidence="9">
    <location>
        <begin position="960"/>
        <end position="982"/>
    </location>
</feature>
<dbReference type="Pfam" id="PF18139">
    <property type="entry name" value="LSDAT_euk"/>
    <property type="match status" value="2"/>
</dbReference>
<feature type="transmembrane region" description="Helical" evidence="9">
    <location>
        <begin position="919"/>
        <end position="940"/>
    </location>
</feature>
<dbReference type="InterPro" id="IPR041491">
    <property type="entry name" value="TRPM_SLOG"/>
</dbReference>
<feature type="coiled-coil region" evidence="8">
    <location>
        <begin position="1182"/>
        <end position="1209"/>
    </location>
</feature>
<comment type="caution">
    <text evidence="13">The sequence shown here is derived from an EMBL/GenBank/DDBJ whole genome shotgun (WGS) entry which is preliminary data.</text>
</comment>